<sequence length="308" mass="33419">MGQQRRGFVLALLAYLSWGFFPLYWQLLAPAGAFEILAHRIVWTLIVVAILVAATRRLPQLRVLARDRRKVRFLAVGAVVIAINWGMYILGVLTGHVVETSLGYFINPLVTIVLGVLVLGERLRWFQWLALAVAASAVVELTFDYGQVPWLSLTLACSFGTYGLMKKKADVGTVEGLTVETVLLAPIALGYLLITGFAGHATFGHFGLGNAIALAGTGIITAIPLLCFGAAATRVPLTTMGLLQYLVPSIQFTIGLVVFHESMTTARWVGFGLVWLALAMITAESLLVRRKEKRTILAQEQPVAATAT</sequence>
<keyword evidence="7 8" id="KW-0472">Membrane</keyword>
<comment type="caution">
    <text evidence="10">The sequence shown here is derived from an EMBL/GenBank/DDBJ whole genome shotgun (WGS) entry which is preliminary data.</text>
</comment>
<evidence type="ECO:0000256" key="3">
    <source>
        <dbReference type="ARBA" id="ARBA00022448"/>
    </source>
</evidence>
<dbReference type="PANTHER" id="PTHR22911:SF137">
    <property type="entry name" value="SOLUTE CARRIER FAMILY 35 MEMBER G2-RELATED"/>
    <property type="match status" value="1"/>
</dbReference>
<feature type="transmembrane region" description="Helical" evidence="8">
    <location>
        <begin position="71"/>
        <end position="90"/>
    </location>
</feature>
<dbReference type="Pfam" id="PF00892">
    <property type="entry name" value="EamA"/>
    <property type="match status" value="1"/>
</dbReference>
<keyword evidence="4" id="KW-1003">Cell membrane</keyword>
<evidence type="ECO:0000313" key="10">
    <source>
        <dbReference type="EMBL" id="TDQ01375.1"/>
    </source>
</evidence>
<evidence type="ECO:0000256" key="2">
    <source>
        <dbReference type="ARBA" id="ARBA00007362"/>
    </source>
</evidence>
<dbReference type="InterPro" id="IPR000620">
    <property type="entry name" value="EamA_dom"/>
</dbReference>
<dbReference type="SUPFAM" id="SSF103481">
    <property type="entry name" value="Multidrug resistance efflux transporter EmrE"/>
    <property type="match status" value="2"/>
</dbReference>
<proteinExistence type="inferred from homology"/>
<accession>A0A4R6SHT1</accession>
<feature type="transmembrane region" description="Helical" evidence="8">
    <location>
        <begin position="7"/>
        <end position="25"/>
    </location>
</feature>
<feature type="transmembrane region" description="Helical" evidence="8">
    <location>
        <begin position="126"/>
        <end position="143"/>
    </location>
</feature>
<feature type="transmembrane region" description="Helical" evidence="8">
    <location>
        <begin position="149"/>
        <end position="165"/>
    </location>
</feature>
<evidence type="ECO:0000256" key="6">
    <source>
        <dbReference type="ARBA" id="ARBA00022989"/>
    </source>
</evidence>
<dbReference type="Proteomes" id="UP000295444">
    <property type="component" value="Unassembled WGS sequence"/>
</dbReference>
<evidence type="ECO:0000259" key="9">
    <source>
        <dbReference type="Pfam" id="PF00892"/>
    </source>
</evidence>
<reference evidence="10 11" key="1">
    <citation type="submission" date="2019-03" db="EMBL/GenBank/DDBJ databases">
        <title>Genomic Encyclopedia of Type Strains, Phase IV (KMG-IV): sequencing the most valuable type-strain genomes for metagenomic binning, comparative biology and taxonomic classification.</title>
        <authorList>
            <person name="Goeker M."/>
        </authorList>
    </citation>
    <scope>NUCLEOTIDE SEQUENCE [LARGE SCALE GENOMIC DNA]</scope>
    <source>
        <strain evidence="10 11">DSM 45361</strain>
    </source>
</reference>
<dbReference type="OrthoDB" id="369870at2"/>
<keyword evidence="6 8" id="KW-1133">Transmembrane helix</keyword>
<dbReference type="NCBIfam" id="TIGR00688">
    <property type="entry name" value="rarD"/>
    <property type="match status" value="1"/>
</dbReference>
<evidence type="ECO:0000256" key="4">
    <source>
        <dbReference type="ARBA" id="ARBA00022475"/>
    </source>
</evidence>
<protein>
    <submittedName>
        <fullName evidence="10">Chloramphenicol-sensitive protein RarD</fullName>
    </submittedName>
</protein>
<evidence type="ECO:0000256" key="5">
    <source>
        <dbReference type="ARBA" id="ARBA00022692"/>
    </source>
</evidence>
<keyword evidence="3" id="KW-0813">Transport</keyword>
<organism evidence="10 11">
    <name type="scientific">Labedaea rhizosphaerae</name>
    <dbReference type="NCBI Taxonomy" id="598644"/>
    <lineage>
        <taxon>Bacteria</taxon>
        <taxon>Bacillati</taxon>
        <taxon>Actinomycetota</taxon>
        <taxon>Actinomycetes</taxon>
        <taxon>Pseudonocardiales</taxon>
        <taxon>Pseudonocardiaceae</taxon>
        <taxon>Labedaea</taxon>
    </lineage>
</organism>
<comment type="subcellular location">
    <subcellularLocation>
        <location evidence="1">Cell membrane</location>
        <topology evidence="1">Multi-pass membrane protein</topology>
    </subcellularLocation>
</comment>
<feature type="transmembrane region" description="Helical" evidence="8">
    <location>
        <begin position="211"/>
        <end position="230"/>
    </location>
</feature>
<evidence type="ECO:0000313" key="11">
    <source>
        <dbReference type="Proteomes" id="UP000295444"/>
    </source>
</evidence>
<dbReference type="PANTHER" id="PTHR22911">
    <property type="entry name" value="ACYL-MALONYL CONDENSING ENZYME-RELATED"/>
    <property type="match status" value="1"/>
</dbReference>
<name>A0A4R6SHT1_LABRH</name>
<gene>
    <name evidence="10" type="ORF">EV186_1021243</name>
</gene>
<feature type="transmembrane region" description="Helical" evidence="8">
    <location>
        <begin position="102"/>
        <end position="119"/>
    </location>
</feature>
<comment type="similarity">
    <text evidence="2">Belongs to the EamA transporter family.</text>
</comment>
<feature type="transmembrane region" description="Helical" evidence="8">
    <location>
        <begin position="242"/>
        <end position="260"/>
    </location>
</feature>
<feature type="transmembrane region" description="Helical" evidence="8">
    <location>
        <begin position="266"/>
        <end position="287"/>
    </location>
</feature>
<dbReference type="EMBL" id="SNXZ01000002">
    <property type="protein sequence ID" value="TDQ01375.1"/>
    <property type="molecule type" value="Genomic_DNA"/>
</dbReference>
<evidence type="ECO:0000256" key="8">
    <source>
        <dbReference type="SAM" id="Phobius"/>
    </source>
</evidence>
<feature type="domain" description="EamA" evidence="9">
    <location>
        <begin position="6"/>
        <end position="139"/>
    </location>
</feature>
<dbReference type="GO" id="GO:0005886">
    <property type="term" value="C:plasma membrane"/>
    <property type="evidence" value="ECO:0007669"/>
    <property type="project" value="UniProtKB-SubCell"/>
</dbReference>
<evidence type="ECO:0000256" key="1">
    <source>
        <dbReference type="ARBA" id="ARBA00004651"/>
    </source>
</evidence>
<evidence type="ECO:0000256" key="7">
    <source>
        <dbReference type="ARBA" id="ARBA00023136"/>
    </source>
</evidence>
<dbReference type="InterPro" id="IPR037185">
    <property type="entry name" value="EmrE-like"/>
</dbReference>
<feature type="transmembrane region" description="Helical" evidence="8">
    <location>
        <begin position="177"/>
        <end position="199"/>
    </location>
</feature>
<dbReference type="RefSeq" id="WP_133849967.1">
    <property type="nucleotide sequence ID" value="NZ_SNXZ01000002.1"/>
</dbReference>
<keyword evidence="11" id="KW-1185">Reference proteome</keyword>
<keyword evidence="5 8" id="KW-0812">Transmembrane</keyword>
<dbReference type="AlphaFoldDB" id="A0A4R6SHT1"/>
<dbReference type="InterPro" id="IPR004626">
    <property type="entry name" value="RarD"/>
</dbReference>
<feature type="transmembrane region" description="Helical" evidence="8">
    <location>
        <begin position="37"/>
        <end position="59"/>
    </location>
</feature>